<evidence type="ECO:0000313" key="2">
    <source>
        <dbReference type="Proteomes" id="UP001066276"/>
    </source>
</evidence>
<gene>
    <name evidence="1" type="ORF">NDU88_004611</name>
</gene>
<dbReference type="Proteomes" id="UP001066276">
    <property type="component" value="Chromosome 7"/>
</dbReference>
<evidence type="ECO:0000313" key="1">
    <source>
        <dbReference type="EMBL" id="KAJ1126203.1"/>
    </source>
</evidence>
<dbReference type="AlphaFoldDB" id="A0AAV7PD22"/>
<sequence length="69" mass="7652">MTDVPEEAGNGLAEGDWLRHPAFSISLHFGKACLLLARHLLHSSQLAPYPVARLGRPLRTLRQLMPPQV</sequence>
<reference evidence="1" key="1">
    <citation type="journal article" date="2022" name="bioRxiv">
        <title>Sequencing and chromosome-scale assembly of the giantPleurodeles waltlgenome.</title>
        <authorList>
            <person name="Brown T."/>
            <person name="Elewa A."/>
            <person name="Iarovenko S."/>
            <person name="Subramanian E."/>
            <person name="Araus A.J."/>
            <person name="Petzold A."/>
            <person name="Susuki M."/>
            <person name="Suzuki K.-i.T."/>
            <person name="Hayashi T."/>
            <person name="Toyoda A."/>
            <person name="Oliveira C."/>
            <person name="Osipova E."/>
            <person name="Leigh N.D."/>
            <person name="Simon A."/>
            <person name="Yun M.H."/>
        </authorList>
    </citation>
    <scope>NUCLEOTIDE SEQUENCE</scope>
    <source>
        <strain evidence="1">20211129_DDA</strain>
        <tissue evidence="1">Liver</tissue>
    </source>
</reference>
<accession>A0AAV7PD22</accession>
<dbReference type="EMBL" id="JANPWB010000011">
    <property type="protein sequence ID" value="KAJ1126203.1"/>
    <property type="molecule type" value="Genomic_DNA"/>
</dbReference>
<organism evidence="1 2">
    <name type="scientific">Pleurodeles waltl</name>
    <name type="common">Iberian ribbed newt</name>
    <dbReference type="NCBI Taxonomy" id="8319"/>
    <lineage>
        <taxon>Eukaryota</taxon>
        <taxon>Metazoa</taxon>
        <taxon>Chordata</taxon>
        <taxon>Craniata</taxon>
        <taxon>Vertebrata</taxon>
        <taxon>Euteleostomi</taxon>
        <taxon>Amphibia</taxon>
        <taxon>Batrachia</taxon>
        <taxon>Caudata</taxon>
        <taxon>Salamandroidea</taxon>
        <taxon>Salamandridae</taxon>
        <taxon>Pleurodelinae</taxon>
        <taxon>Pleurodeles</taxon>
    </lineage>
</organism>
<keyword evidence="2" id="KW-1185">Reference proteome</keyword>
<comment type="caution">
    <text evidence="1">The sequence shown here is derived from an EMBL/GenBank/DDBJ whole genome shotgun (WGS) entry which is preliminary data.</text>
</comment>
<name>A0AAV7PD22_PLEWA</name>
<proteinExistence type="predicted"/>
<protein>
    <submittedName>
        <fullName evidence="1">Uncharacterized protein</fullName>
    </submittedName>
</protein>